<dbReference type="PANTHER" id="PTHR10509:SF14">
    <property type="entry name" value="CAFFEOYL-COA O-METHYLTRANSFERASE 3-RELATED"/>
    <property type="match status" value="1"/>
</dbReference>
<keyword evidence="2" id="KW-0808">Transferase</keyword>
<evidence type="ECO:0000313" key="5">
    <source>
        <dbReference type="EMBL" id="CDF35492.1"/>
    </source>
</evidence>
<dbReference type="PhylomeDB" id="R7QAH4"/>
<dbReference type="KEGG" id="ccp:CHC_T00003825001"/>
<reference evidence="6" key="1">
    <citation type="journal article" date="2013" name="Proc. Natl. Acad. Sci. U.S.A.">
        <title>Genome structure and metabolic features in the red seaweed Chondrus crispus shed light on evolution of the Archaeplastida.</title>
        <authorList>
            <person name="Collen J."/>
            <person name="Porcel B."/>
            <person name="Carre W."/>
            <person name="Ball S.G."/>
            <person name="Chaparro C."/>
            <person name="Tonon T."/>
            <person name="Barbeyron T."/>
            <person name="Michel G."/>
            <person name="Noel B."/>
            <person name="Valentin K."/>
            <person name="Elias M."/>
            <person name="Artiguenave F."/>
            <person name="Arun A."/>
            <person name="Aury J.M."/>
            <person name="Barbosa-Neto J.F."/>
            <person name="Bothwell J.H."/>
            <person name="Bouget F.Y."/>
            <person name="Brillet L."/>
            <person name="Cabello-Hurtado F."/>
            <person name="Capella-Gutierrez S."/>
            <person name="Charrier B."/>
            <person name="Cladiere L."/>
            <person name="Cock J.M."/>
            <person name="Coelho S.M."/>
            <person name="Colleoni C."/>
            <person name="Czjzek M."/>
            <person name="Da Silva C."/>
            <person name="Delage L."/>
            <person name="Denoeud F."/>
            <person name="Deschamps P."/>
            <person name="Dittami S.M."/>
            <person name="Gabaldon T."/>
            <person name="Gachon C.M."/>
            <person name="Groisillier A."/>
            <person name="Herve C."/>
            <person name="Jabbari K."/>
            <person name="Katinka M."/>
            <person name="Kloareg B."/>
            <person name="Kowalczyk N."/>
            <person name="Labadie K."/>
            <person name="Leblanc C."/>
            <person name="Lopez P.J."/>
            <person name="McLachlan D.H."/>
            <person name="Meslet-Cladiere L."/>
            <person name="Moustafa A."/>
            <person name="Nehr Z."/>
            <person name="Nyvall Collen P."/>
            <person name="Panaud O."/>
            <person name="Partensky F."/>
            <person name="Poulain J."/>
            <person name="Rensing S.A."/>
            <person name="Rousvoal S."/>
            <person name="Samson G."/>
            <person name="Symeonidi A."/>
            <person name="Weissenbach J."/>
            <person name="Zambounis A."/>
            <person name="Wincker P."/>
            <person name="Boyen C."/>
        </authorList>
    </citation>
    <scope>NUCLEOTIDE SEQUENCE [LARGE SCALE GENOMIC DNA]</scope>
    <source>
        <strain evidence="6">cv. Stackhouse</strain>
    </source>
</reference>
<comment type="similarity">
    <text evidence="4">Belongs to the class I-like SAM-binding methyltransferase superfamily. Cation-dependent O-methyltransferase family.</text>
</comment>
<accession>R7QAH4</accession>
<dbReference type="SUPFAM" id="SSF53335">
    <property type="entry name" value="S-adenosyl-L-methionine-dependent methyltransferases"/>
    <property type="match status" value="1"/>
</dbReference>
<dbReference type="Gene3D" id="3.40.50.150">
    <property type="entry name" value="Vaccinia Virus protein VP39"/>
    <property type="match status" value="1"/>
</dbReference>
<dbReference type="OrthoDB" id="2633at2759"/>
<dbReference type="InterPro" id="IPR050362">
    <property type="entry name" value="Cation-dep_OMT"/>
</dbReference>
<evidence type="ECO:0000256" key="3">
    <source>
        <dbReference type="ARBA" id="ARBA00022691"/>
    </source>
</evidence>
<keyword evidence="1" id="KW-0489">Methyltransferase</keyword>
<dbReference type="Proteomes" id="UP000012073">
    <property type="component" value="Unassembled WGS sequence"/>
</dbReference>
<dbReference type="AlphaFoldDB" id="R7QAH4"/>
<dbReference type="CDD" id="cd02440">
    <property type="entry name" value="AdoMet_MTases"/>
    <property type="match status" value="1"/>
</dbReference>
<dbReference type="PROSITE" id="PS51682">
    <property type="entry name" value="SAM_OMT_I"/>
    <property type="match status" value="1"/>
</dbReference>
<keyword evidence="3" id="KW-0949">S-adenosyl-L-methionine</keyword>
<dbReference type="GeneID" id="17323028"/>
<evidence type="ECO:0000256" key="4">
    <source>
        <dbReference type="ARBA" id="ARBA00023453"/>
    </source>
</evidence>
<protein>
    <recommendedName>
        <fullName evidence="7">O-methyltransferase</fullName>
    </recommendedName>
</protein>
<keyword evidence="6" id="KW-1185">Reference proteome</keyword>
<name>R7QAH4_CHOCR</name>
<evidence type="ECO:0008006" key="7">
    <source>
        <dbReference type="Google" id="ProtNLM"/>
    </source>
</evidence>
<dbReference type="InterPro" id="IPR029063">
    <property type="entry name" value="SAM-dependent_MTases_sf"/>
</dbReference>
<dbReference type="GO" id="GO:0008757">
    <property type="term" value="F:S-adenosylmethionine-dependent methyltransferase activity"/>
    <property type="evidence" value="ECO:0007669"/>
    <property type="project" value="TreeGrafter"/>
</dbReference>
<evidence type="ECO:0000313" key="6">
    <source>
        <dbReference type="Proteomes" id="UP000012073"/>
    </source>
</evidence>
<evidence type="ECO:0000256" key="2">
    <source>
        <dbReference type="ARBA" id="ARBA00022679"/>
    </source>
</evidence>
<dbReference type="Pfam" id="PF01596">
    <property type="entry name" value="Methyltransf_3"/>
    <property type="match status" value="1"/>
</dbReference>
<dbReference type="RefSeq" id="XP_005715311.1">
    <property type="nucleotide sequence ID" value="XM_005715254.1"/>
</dbReference>
<gene>
    <name evidence="5" type="ORF">CHC_T00003825001</name>
</gene>
<dbReference type="InterPro" id="IPR002935">
    <property type="entry name" value="SAM_O-MeTrfase"/>
</dbReference>
<dbReference type="GO" id="GO:0032259">
    <property type="term" value="P:methylation"/>
    <property type="evidence" value="ECO:0007669"/>
    <property type="project" value="UniProtKB-KW"/>
</dbReference>
<dbReference type="STRING" id="2769.R7QAH4"/>
<dbReference type="EMBL" id="HG001733">
    <property type="protein sequence ID" value="CDF35492.1"/>
    <property type="molecule type" value="Genomic_DNA"/>
</dbReference>
<evidence type="ECO:0000256" key="1">
    <source>
        <dbReference type="ARBA" id="ARBA00022603"/>
    </source>
</evidence>
<dbReference type="GO" id="GO:0008171">
    <property type="term" value="F:O-methyltransferase activity"/>
    <property type="evidence" value="ECO:0007669"/>
    <property type="project" value="InterPro"/>
</dbReference>
<dbReference type="Gramene" id="CDF35492">
    <property type="protein sequence ID" value="CDF35492"/>
    <property type="gene ID" value="CHC_T00003825001"/>
</dbReference>
<dbReference type="PANTHER" id="PTHR10509">
    <property type="entry name" value="O-METHYLTRANSFERASE-RELATED"/>
    <property type="match status" value="1"/>
</dbReference>
<organism evidence="5 6">
    <name type="scientific">Chondrus crispus</name>
    <name type="common">Carrageen Irish moss</name>
    <name type="synonym">Polymorpha crispa</name>
    <dbReference type="NCBI Taxonomy" id="2769"/>
    <lineage>
        <taxon>Eukaryota</taxon>
        <taxon>Rhodophyta</taxon>
        <taxon>Florideophyceae</taxon>
        <taxon>Rhodymeniophycidae</taxon>
        <taxon>Gigartinales</taxon>
        <taxon>Gigartinaceae</taxon>
        <taxon>Chondrus</taxon>
    </lineage>
</organism>
<sequence length="328" mass="36205">MSELPFLPRLKYSPSDSSCTTMSLKPAFIAPISLRGLGASNLRAISPWYTKARSFARPTRWTASASGPDTSNIDTYNAWIAEKQSARNQAKTSSNIGVTSITKAREDMPSPPPFPHPTLFQPGAEEYACDMTRLPPKDFGIIAQETERAGLFAPCMVGAVEGQFLKMLAQIKAAKRVLDIGTFTGYSALAFAQGVVEGGQVITIEADGRAAEVARKVFAKAEHGDRIQLVETDARKEVADMVKRGDKFDIVFLDADKVNYRNYYEDGLKLLKEDGILMADNALCSLVYSQDDPVRQSLHDFAQFVRNDERVEQVMLTVREGILLVRKV</sequence>
<proteinExistence type="inferred from homology"/>